<dbReference type="CDD" id="cd20404">
    <property type="entry name" value="Tudor_Agenet_AtEML-like"/>
    <property type="match status" value="1"/>
</dbReference>
<keyword evidence="2 4" id="KW-0808">Transferase</keyword>
<dbReference type="HOGENOM" id="CLU_359974_0_0_1"/>
<feature type="domain" description="PTM/DIR17-like Tudor" evidence="6">
    <location>
        <begin position="720"/>
        <end position="747"/>
    </location>
</feature>
<gene>
    <name evidence="7" type="ORF">OSTLU_24513</name>
</gene>
<organism evidence="7 8">
    <name type="scientific">Ostreococcus lucimarinus (strain CCE9901)</name>
    <dbReference type="NCBI Taxonomy" id="436017"/>
    <lineage>
        <taxon>Eukaryota</taxon>
        <taxon>Viridiplantae</taxon>
        <taxon>Chlorophyta</taxon>
        <taxon>Mamiellophyceae</taxon>
        <taxon>Mamiellales</taxon>
        <taxon>Bathycoccaceae</taxon>
        <taxon>Ostreococcus</taxon>
    </lineage>
</organism>
<dbReference type="EMBL" id="CP000585">
    <property type="protein sequence ID" value="ABO96223.1"/>
    <property type="molecule type" value="Genomic_DNA"/>
</dbReference>
<dbReference type="Proteomes" id="UP000001568">
    <property type="component" value="Chromosome 5"/>
</dbReference>
<dbReference type="PROSITE" id="PS51679">
    <property type="entry name" value="SAM_MT_C5"/>
    <property type="match status" value="1"/>
</dbReference>
<dbReference type="InterPro" id="IPR047365">
    <property type="entry name" value="Tudor_AtPTM-like"/>
</dbReference>
<dbReference type="GO" id="GO:0032259">
    <property type="term" value="P:methylation"/>
    <property type="evidence" value="ECO:0007669"/>
    <property type="project" value="UniProtKB-KW"/>
</dbReference>
<dbReference type="CDD" id="cd05162">
    <property type="entry name" value="PWWP"/>
    <property type="match status" value="1"/>
</dbReference>
<accession>A4RX49</accession>
<dbReference type="SUPFAM" id="SSF53335">
    <property type="entry name" value="S-adenosyl-L-methionine-dependent methyltransferases"/>
    <property type="match status" value="1"/>
</dbReference>
<evidence type="ECO:0000256" key="2">
    <source>
        <dbReference type="ARBA" id="ARBA00022679"/>
    </source>
</evidence>
<dbReference type="AlphaFoldDB" id="A4RX49"/>
<feature type="compositionally biased region" description="Acidic residues" evidence="5">
    <location>
        <begin position="454"/>
        <end position="483"/>
    </location>
</feature>
<feature type="region of interest" description="Disordered" evidence="5">
    <location>
        <begin position="652"/>
        <end position="678"/>
    </location>
</feature>
<dbReference type="Pfam" id="PF00145">
    <property type="entry name" value="DNA_methylase"/>
    <property type="match status" value="1"/>
</dbReference>
<dbReference type="OMA" id="APCCDIM"/>
<feature type="region of interest" description="Disordered" evidence="5">
    <location>
        <begin position="437"/>
        <end position="505"/>
    </location>
</feature>
<dbReference type="Gene3D" id="3.40.50.150">
    <property type="entry name" value="Vaccinia Virus protein VP39"/>
    <property type="match status" value="1"/>
</dbReference>
<comment type="similarity">
    <text evidence="4">Belongs to the class I-like SAM-binding methyltransferase superfamily. C5-methyltransferase family.</text>
</comment>
<proteinExistence type="inferred from homology"/>
<dbReference type="PRINTS" id="PR00105">
    <property type="entry name" value="C5METTRFRASE"/>
</dbReference>
<dbReference type="OrthoDB" id="496767at2759"/>
<evidence type="ECO:0000256" key="1">
    <source>
        <dbReference type="ARBA" id="ARBA00022603"/>
    </source>
</evidence>
<dbReference type="GeneID" id="5002044"/>
<evidence type="ECO:0000313" key="7">
    <source>
        <dbReference type="EMBL" id="ABO96223.1"/>
    </source>
</evidence>
<dbReference type="PANTHER" id="PTHR46098:SF1">
    <property type="entry name" value="TRNA (CYTOSINE(38)-C(5))-METHYLTRANSFERASE"/>
    <property type="match status" value="1"/>
</dbReference>
<evidence type="ECO:0000313" key="8">
    <source>
        <dbReference type="Proteomes" id="UP000001568"/>
    </source>
</evidence>
<dbReference type="RefSeq" id="XP_001417930.1">
    <property type="nucleotide sequence ID" value="XM_001417893.1"/>
</dbReference>
<feature type="active site" evidence="4">
    <location>
        <position position="74"/>
    </location>
</feature>
<evidence type="ECO:0000256" key="5">
    <source>
        <dbReference type="SAM" id="MobiDB-lite"/>
    </source>
</evidence>
<dbReference type="eggNOG" id="KOG0919">
    <property type="taxonomic scope" value="Eukaryota"/>
</dbReference>
<name>A4RX49_OSTLU</name>
<dbReference type="InterPro" id="IPR050750">
    <property type="entry name" value="C5-MTase"/>
</dbReference>
<evidence type="ECO:0000259" key="6">
    <source>
        <dbReference type="Pfam" id="PF21743"/>
    </source>
</evidence>
<keyword evidence="3 4" id="KW-0949">S-adenosyl-L-methionine</keyword>
<protein>
    <recommendedName>
        <fullName evidence="6">PTM/DIR17-like Tudor domain-containing protein</fullName>
    </recommendedName>
</protein>
<dbReference type="KEGG" id="olu:OSTLU_24513"/>
<dbReference type="PANTHER" id="PTHR46098">
    <property type="entry name" value="TRNA (CYTOSINE(38)-C(5))-METHYLTRANSFERASE"/>
    <property type="match status" value="1"/>
</dbReference>
<sequence length="820" mass="91882">MVSLRVASLFSGVGGLDLGLQQAGHRIELMVERDAHCKQVLSARFPGVALLNDVAEVLPFMLENIDCVVAGFPCNDCSCENLKRPGLELGGATRSVSHVFRLLEARRVPWLLLENVVGLLKWHSDGEQRPAIDYVVNELENLGYRWAYRVVDLLSFGTPHKRRRVFVVASLHGDPRDVLLSQSAMCSGECVQLGMNNECYECFITPPRVPTKMFSASIDLGEKRRAPCCDIMHCFTTSNGRRTCVATQIGKQKAELSMLAIEDAERLMGFPPGYTEPCYPLMRPNERAPVFDTDLQTMKRFSLLGLACSVPQSRWLGEQLKCPYNVKFTYDALATPFEKPCPGPATRDRSSKAWPLAAYNMLNVNGDPKWTGRQRAPNEVSEFPLIRGFTPLGDFLEFTKNKPVRYELREGYLRRLELAHENIDSTILAALDVKRDSTQVTLPSPSKKSKIDILEDIDAEDDEQAANEYDDDSDEDEGESEETEAAKEKRHRDENNENDLDEHGMTTHGECSWVKWKGAVRGKTMYWPCVALHPLRDHAVIPEGARVAAFSPKFTEDHRLVIFFDDRRSFAWVKASEVYPFDKFYGEAMKQPVFSSKAKFTQSVESARAWCNARNLEAPVNPIVQRNNAHLFTDPSPCYECDVCVTEAHKAMADSKPQTRSRRSSGTESELAAGRSKMKSKCAQMKIIELARHGQIGATLALRKDKAVGQRIVVLWQRDNAFYSGTITAFDPHTYSFRVDYDDGDVDLNFKPWTESVMVAQYVPSNVDSDIALAKKANAASALKAKIIVHTAADAALDENPLCTKTMRRDDAGVAIQLKL</sequence>
<keyword evidence="8" id="KW-1185">Reference proteome</keyword>
<dbReference type="SUPFAM" id="SSF63748">
    <property type="entry name" value="Tudor/PWWP/MBT"/>
    <property type="match status" value="2"/>
</dbReference>
<evidence type="ECO:0000256" key="4">
    <source>
        <dbReference type="PROSITE-ProRule" id="PRU01016"/>
    </source>
</evidence>
<dbReference type="Pfam" id="PF21743">
    <property type="entry name" value="PTM_DIR17_Tudor"/>
    <property type="match status" value="1"/>
</dbReference>
<keyword evidence="1 4" id="KW-0489">Methyltransferase</keyword>
<dbReference type="Gene3D" id="2.30.30.140">
    <property type="match status" value="2"/>
</dbReference>
<dbReference type="GO" id="GO:0008168">
    <property type="term" value="F:methyltransferase activity"/>
    <property type="evidence" value="ECO:0007669"/>
    <property type="project" value="UniProtKB-KW"/>
</dbReference>
<reference evidence="7 8" key="1">
    <citation type="journal article" date="2007" name="Proc. Natl. Acad. Sci. U.S.A.">
        <title>The tiny eukaryote Ostreococcus provides genomic insights into the paradox of plankton speciation.</title>
        <authorList>
            <person name="Palenik B."/>
            <person name="Grimwood J."/>
            <person name="Aerts A."/>
            <person name="Rouze P."/>
            <person name="Salamov A."/>
            <person name="Putnam N."/>
            <person name="Dupont C."/>
            <person name="Jorgensen R."/>
            <person name="Derelle E."/>
            <person name="Rombauts S."/>
            <person name="Zhou K."/>
            <person name="Otillar R."/>
            <person name="Merchant S.S."/>
            <person name="Podell S."/>
            <person name="Gaasterland T."/>
            <person name="Napoli C."/>
            <person name="Gendler K."/>
            <person name="Manuell A."/>
            <person name="Tai V."/>
            <person name="Vallon O."/>
            <person name="Piganeau G."/>
            <person name="Jancek S."/>
            <person name="Heijde M."/>
            <person name="Jabbari K."/>
            <person name="Bowler C."/>
            <person name="Lohr M."/>
            <person name="Robbens S."/>
            <person name="Werner G."/>
            <person name="Dubchak I."/>
            <person name="Pazour G.J."/>
            <person name="Ren Q."/>
            <person name="Paulsen I."/>
            <person name="Delwiche C."/>
            <person name="Schmutz J."/>
            <person name="Rokhsar D."/>
            <person name="Van de Peer Y."/>
            <person name="Moreau H."/>
            <person name="Grigoriev I.V."/>
        </authorList>
    </citation>
    <scope>NUCLEOTIDE SEQUENCE [LARGE SCALE GENOMIC DNA]</scope>
    <source>
        <strain evidence="7 8">CCE9901</strain>
    </source>
</reference>
<dbReference type="InterPro" id="IPR001525">
    <property type="entry name" value="C5_MeTfrase"/>
</dbReference>
<dbReference type="InterPro" id="IPR029063">
    <property type="entry name" value="SAM-dependent_MTases_sf"/>
</dbReference>
<evidence type="ECO:0000256" key="3">
    <source>
        <dbReference type="ARBA" id="ARBA00022691"/>
    </source>
</evidence>
<feature type="compositionally biased region" description="Basic and acidic residues" evidence="5">
    <location>
        <begin position="484"/>
        <end position="505"/>
    </location>
</feature>
<dbReference type="Gramene" id="ABO96223">
    <property type="protein sequence ID" value="ABO96223"/>
    <property type="gene ID" value="OSTLU_24513"/>
</dbReference>